<keyword evidence="4 9" id="KW-0732">Signal</keyword>
<evidence type="ECO:0000313" key="12">
    <source>
        <dbReference type="Proteomes" id="UP001139179"/>
    </source>
</evidence>
<sequence length="337" mass="36886">MRTNKRSIFFFMIIVTALWLTACGAKETDSVSEAAPGHPEEDTAGGDPDVFKVGFQKGDNLTILKASGELEKALEPRGIEVEWVEFSVGPPLLEALNVGEIHFGYTGTSPPVFAQSGDGPDVAYVGYAPSSQEGYGIITQHDSPLSSLKELKGKKVAAARGSAGHYFLIKALESVGLTLDDIEATYLAYSEGRTAFERKDIDAWVVPDPRFADAEITIQAKPLATRSDVPAQYNFYLAYRPFANEHSDILRIAIDELAKAEDRAQADLQATAELLFQDTGVAVNIWERSLSRQAWGSAYPLTEEVIQAQQEVADTFYQTGEVPREIDVTEAMINIEE</sequence>
<evidence type="ECO:0000259" key="10">
    <source>
        <dbReference type="SMART" id="SM00062"/>
    </source>
</evidence>
<dbReference type="GO" id="GO:0042597">
    <property type="term" value="C:periplasmic space"/>
    <property type="evidence" value="ECO:0007669"/>
    <property type="project" value="UniProtKB-SubCell"/>
</dbReference>
<evidence type="ECO:0000313" key="11">
    <source>
        <dbReference type="EMBL" id="MCM3715842.1"/>
    </source>
</evidence>
<keyword evidence="6" id="KW-0449">Lipoprotein</keyword>
<comment type="similarity">
    <text evidence="2">Belongs to the bacterial solute-binding protein SsuA/TauA family.</text>
</comment>
<evidence type="ECO:0000256" key="2">
    <source>
        <dbReference type="ARBA" id="ARBA00010742"/>
    </source>
</evidence>
<dbReference type="Gene3D" id="3.40.190.10">
    <property type="entry name" value="Periplasmic binding protein-like II"/>
    <property type="match status" value="2"/>
</dbReference>
<dbReference type="InterPro" id="IPR015168">
    <property type="entry name" value="SsuA/THI5"/>
</dbReference>
<dbReference type="PROSITE" id="PS51257">
    <property type="entry name" value="PROKAR_LIPOPROTEIN"/>
    <property type="match status" value="1"/>
</dbReference>
<proteinExistence type="inferred from homology"/>
<dbReference type="EMBL" id="JAMBOL010000022">
    <property type="protein sequence ID" value="MCM3715842.1"/>
    <property type="molecule type" value="Genomic_DNA"/>
</dbReference>
<dbReference type="AlphaFoldDB" id="A0A9X2DUN1"/>
<evidence type="ECO:0000256" key="6">
    <source>
        <dbReference type="ARBA" id="ARBA00023288"/>
    </source>
</evidence>
<dbReference type="InterPro" id="IPR010067">
    <property type="entry name" value="ABC_SsuA_sub-bd"/>
</dbReference>
<organism evidence="11 12">
    <name type="scientific">Halalkalibacter oceani</name>
    <dbReference type="NCBI Taxonomy" id="1653776"/>
    <lineage>
        <taxon>Bacteria</taxon>
        <taxon>Bacillati</taxon>
        <taxon>Bacillota</taxon>
        <taxon>Bacilli</taxon>
        <taxon>Bacillales</taxon>
        <taxon>Bacillaceae</taxon>
        <taxon>Halalkalibacter</taxon>
    </lineage>
</organism>
<feature type="signal peptide" evidence="9">
    <location>
        <begin position="1"/>
        <end position="22"/>
    </location>
</feature>
<comment type="caution">
    <text evidence="11">The sequence shown here is derived from an EMBL/GenBank/DDBJ whole genome shotgun (WGS) entry which is preliminary data.</text>
</comment>
<reference evidence="11" key="1">
    <citation type="submission" date="2022-05" db="EMBL/GenBank/DDBJ databases">
        <title>Comparative Genomics of Spacecraft Associated Microbes.</title>
        <authorList>
            <person name="Tran M.T."/>
            <person name="Wright A."/>
            <person name="Seuylemezian A."/>
            <person name="Eisen J."/>
            <person name="Coil D."/>
        </authorList>
    </citation>
    <scope>NUCLEOTIDE SEQUENCE</scope>
    <source>
        <strain evidence="11">214.1.1</strain>
    </source>
</reference>
<accession>A0A9X2DUN1</accession>
<feature type="chain" id="PRO_5040775078" description="Putative aliphatic sulfonates-binding protein" evidence="9">
    <location>
        <begin position="23"/>
        <end position="337"/>
    </location>
</feature>
<evidence type="ECO:0000256" key="9">
    <source>
        <dbReference type="SAM" id="SignalP"/>
    </source>
</evidence>
<dbReference type="SMART" id="SM00062">
    <property type="entry name" value="PBPb"/>
    <property type="match status" value="1"/>
</dbReference>
<protein>
    <recommendedName>
        <fullName evidence="8">Putative aliphatic sulfonates-binding protein</fullName>
    </recommendedName>
</protein>
<dbReference type="Pfam" id="PF09084">
    <property type="entry name" value="NMT1"/>
    <property type="match status" value="1"/>
</dbReference>
<evidence type="ECO:0000256" key="5">
    <source>
        <dbReference type="ARBA" id="ARBA00023139"/>
    </source>
</evidence>
<dbReference type="FunFam" id="3.40.190.10:FF:000050">
    <property type="entry name" value="Sulfonate ABC transporter substrate-binding protein"/>
    <property type="match status" value="1"/>
</dbReference>
<evidence type="ECO:0000256" key="7">
    <source>
        <dbReference type="ARBA" id="ARBA00055538"/>
    </source>
</evidence>
<gene>
    <name evidence="11" type="ORF">M3202_17435</name>
</gene>
<dbReference type="GO" id="GO:0042626">
    <property type="term" value="F:ATPase-coupled transmembrane transporter activity"/>
    <property type="evidence" value="ECO:0007669"/>
    <property type="project" value="InterPro"/>
</dbReference>
<evidence type="ECO:0000256" key="4">
    <source>
        <dbReference type="ARBA" id="ARBA00022729"/>
    </source>
</evidence>
<dbReference type="InterPro" id="IPR001638">
    <property type="entry name" value="Solute-binding_3/MltF_N"/>
</dbReference>
<keyword evidence="5" id="KW-0564">Palmitate</keyword>
<comment type="subcellular location">
    <subcellularLocation>
        <location evidence="1">Periplasm</location>
    </subcellularLocation>
</comment>
<keyword evidence="3" id="KW-0813">Transport</keyword>
<dbReference type="Proteomes" id="UP001139179">
    <property type="component" value="Unassembled WGS sequence"/>
</dbReference>
<evidence type="ECO:0000256" key="3">
    <source>
        <dbReference type="ARBA" id="ARBA00022448"/>
    </source>
</evidence>
<dbReference type="NCBIfam" id="TIGR01728">
    <property type="entry name" value="SsuA_fam"/>
    <property type="match status" value="1"/>
</dbReference>
<evidence type="ECO:0000256" key="8">
    <source>
        <dbReference type="ARBA" id="ARBA00070228"/>
    </source>
</evidence>
<dbReference type="GO" id="GO:0016020">
    <property type="term" value="C:membrane"/>
    <property type="evidence" value="ECO:0007669"/>
    <property type="project" value="InterPro"/>
</dbReference>
<dbReference type="PANTHER" id="PTHR30024">
    <property type="entry name" value="ALIPHATIC SULFONATES-BINDING PROTEIN-RELATED"/>
    <property type="match status" value="1"/>
</dbReference>
<dbReference type="PANTHER" id="PTHR30024:SF42">
    <property type="entry name" value="ALIPHATIC SULFONATES-BINDING PROTEIN-RELATED"/>
    <property type="match status" value="1"/>
</dbReference>
<keyword evidence="12" id="KW-1185">Reference proteome</keyword>
<evidence type="ECO:0000256" key="1">
    <source>
        <dbReference type="ARBA" id="ARBA00004418"/>
    </source>
</evidence>
<dbReference type="RefSeq" id="WP_251224541.1">
    <property type="nucleotide sequence ID" value="NZ_JAMBOL010000022.1"/>
</dbReference>
<comment type="function">
    <text evidence="7">Part of a binding-protein-dependent transport system for aliphatic sulfonates. Putative binding protein.</text>
</comment>
<dbReference type="SUPFAM" id="SSF53850">
    <property type="entry name" value="Periplasmic binding protein-like II"/>
    <property type="match status" value="1"/>
</dbReference>
<name>A0A9X2DUN1_9BACI</name>
<feature type="domain" description="Solute-binding protein family 3/N-terminal" evidence="10">
    <location>
        <begin position="50"/>
        <end position="268"/>
    </location>
</feature>